<dbReference type="Proteomes" id="UP001221898">
    <property type="component" value="Unassembled WGS sequence"/>
</dbReference>
<comment type="caution">
    <text evidence="1">The sequence shown here is derived from an EMBL/GenBank/DDBJ whole genome shotgun (WGS) entry which is preliminary data.</text>
</comment>
<accession>A0AAD7S2M3</accession>
<name>A0AAD7S2M3_9TELE</name>
<organism evidence="1 2">
    <name type="scientific">Aldrovandia affinis</name>
    <dbReference type="NCBI Taxonomy" id="143900"/>
    <lineage>
        <taxon>Eukaryota</taxon>
        <taxon>Metazoa</taxon>
        <taxon>Chordata</taxon>
        <taxon>Craniata</taxon>
        <taxon>Vertebrata</taxon>
        <taxon>Euteleostomi</taxon>
        <taxon>Actinopterygii</taxon>
        <taxon>Neopterygii</taxon>
        <taxon>Teleostei</taxon>
        <taxon>Notacanthiformes</taxon>
        <taxon>Halosauridae</taxon>
        <taxon>Aldrovandia</taxon>
    </lineage>
</organism>
<dbReference type="AlphaFoldDB" id="A0AAD7S2M3"/>
<keyword evidence="2" id="KW-1185">Reference proteome</keyword>
<evidence type="ECO:0000313" key="1">
    <source>
        <dbReference type="EMBL" id="KAJ8394854.1"/>
    </source>
</evidence>
<dbReference type="EMBL" id="JAINUG010000122">
    <property type="protein sequence ID" value="KAJ8394854.1"/>
    <property type="molecule type" value="Genomic_DNA"/>
</dbReference>
<protein>
    <submittedName>
        <fullName evidence="1">Uncharacterized protein</fullName>
    </submittedName>
</protein>
<evidence type="ECO:0000313" key="2">
    <source>
        <dbReference type="Proteomes" id="UP001221898"/>
    </source>
</evidence>
<reference evidence="1" key="1">
    <citation type="journal article" date="2023" name="Science">
        <title>Genome structures resolve the early diversification of teleost fishes.</title>
        <authorList>
            <person name="Parey E."/>
            <person name="Louis A."/>
            <person name="Montfort J."/>
            <person name="Bouchez O."/>
            <person name="Roques C."/>
            <person name="Iampietro C."/>
            <person name="Lluch J."/>
            <person name="Castinel A."/>
            <person name="Donnadieu C."/>
            <person name="Desvignes T."/>
            <person name="Floi Bucao C."/>
            <person name="Jouanno E."/>
            <person name="Wen M."/>
            <person name="Mejri S."/>
            <person name="Dirks R."/>
            <person name="Jansen H."/>
            <person name="Henkel C."/>
            <person name="Chen W.J."/>
            <person name="Zahm M."/>
            <person name="Cabau C."/>
            <person name="Klopp C."/>
            <person name="Thompson A.W."/>
            <person name="Robinson-Rechavi M."/>
            <person name="Braasch I."/>
            <person name="Lecointre G."/>
            <person name="Bobe J."/>
            <person name="Postlethwait J.H."/>
            <person name="Berthelot C."/>
            <person name="Roest Crollius H."/>
            <person name="Guiguen Y."/>
        </authorList>
    </citation>
    <scope>NUCLEOTIDE SEQUENCE</scope>
    <source>
        <strain evidence="1">NC1722</strain>
    </source>
</reference>
<sequence length="236" mass="25422">MSGRREDVVLTATGEKESQRFAFEIIGKRRLAWDSGPHLEQGLKAGLSRFRSDGIPSLFLQTQRLSARPRCLTPAFCTCQSEEVHVPGMPIVLSQRRVAGPRSRVQDLSRAPAPPLCRPTFQKEPVARWPTWNHLPRRAGRRIAGSPGDSRRSLSLAGTALVLGVRADPAHVLSPLVSGLGRAVSGAHTCSAGACRRARAHASGPRDVPDSARAKGPSQLIKQALALPEFNANGVK</sequence>
<proteinExistence type="predicted"/>
<gene>
    <name evidence="1" type="ORF">AAFF_G00042090</name>
</gene>